<evidence type="ECO:0000256" key="1">
    <source>
        <dbReference type="ARBA" id="ARBA00004651"/>
    </source>
</evidence>
<dbReference type="InterPro" id="IPR003856">
    <property type="entry name" value="LPS_length_determ_N"/>
</dbReference>
<keyword evidence="11" id="KW-1185">Reference proteome</keyword>
<dbReference type="NCBIfam" id="TIGR03017">
    <property type="entry name" value="EpsF"/>
    <property type="match status" value="1"/>
</dbReference>
<keyword evidence="2" id="KW-1003">Cell membrane</keyword>
<dbReference type="Proteomes" id="UP001061302">
    <property type="component" value="Chromosome"/>
</dbReference>
<evidence type="ECO:0000259" key="9">
    <source>
        <dbReference type="Pfam" id="PF13807"/>
    </source>
</evidence>
<evidence type="ECO:0000256" key="4">
    <source>
        <dbReference type="ARBA" id="ARBA00022989"/>
    </source>
</evidence>
<comment type="subcellular location">
    <subcellularLocation>
        <location evidence="1">Cell membrane</location>
        <topology evidence="1">Multi-pass membrane protein</topology>
    </subcellularLocation>
</comment>
<keyword evidence="4 7" id="KW-1133">Transmembrane helix</keyword>
<dbReference type="InterPro" id="IPR032807">
    <property type="entry name" value="GNVR"/>
</dbReference>
<feature type="domain" description="Tyrosine-protein kinase G-rich" evidence="9">
    <location>
        <begin position="338"/>
        <end position="414"/>
    </location>
</feature>
<keyword evidence="3 7" id="KW-0812">Transmembrane</keyword>
<proteinExistence type="predicted"/>
<feature type="coiled-coil region" evidence="6">
    <location>
        <begin position="253"/>
        <end position="368"/>
    </location>
</feature>
<evidence type="ECO:0000259" key="8">
    <source>
        <dbReference type="Pfam" id="PF02706"/>
    </source>
</evidence>
<keyword evidence="5 7" id="KW-0472">Membrane</keyword>
<protein>
    <submittedName>
        <fullName evidence="10">Chain length determinant protein EpsF</fullName>
    </submittedName>
</protein>
<dbReference type="EMBL" id="CP106753">
    <property type="protein sequence ID" value="UXY14635.1"/>
    <property type="molecule type" value="Genomic_DNA"/>
</dbReference>
<evidence type="ECO:0000256" key="7">
    <source>
        <dbReference type="SAM" id="Phobius"/>
    </source>
</evidence>
<evidence type="ECO:0000256" key="3">
    <source>
        <dbReference type="ARBA" id="ARBA00022692"/>
    </source>
</evidence>
<evidence type="ECO:0000256" key="5">
    <source>
        <dbReference type="ARBA" id="ARBA00023136"/>
    </source>
</evidence>
<sequence length="462" mass="51238">MNLEQFFQVLKARFWISLLVFVLVVGTAMVVSLLLPKQYTAEVVLTVDSKAVDPINGLATPNVLAPDYMSTQAQIISSHGTALNVVDQLGLDKLPESREAFLKETEGRGEIRDWLAQSLLRSLEVEPAHESRVIYLNYTAPDPRFASVIANAFAQAYIKTVSNIRTSAAQQNSVFFEAQLKTLQANLERAQRNYSDYQRERGIVASDERLDTETQRLNDLSSQTVLAQSQTYDARARARGQDSAPDVLNNPLIQQLKSQLAQQQAKFDELAQKVGPNHPHYVAARAELEATRNELATLTRQYADGLSSAANNSASRQAALQGALAAQKERVLKLKSERTELEVLQRQVENAQRAYEQALDRYSQSMLESRSEATNISVLKAAPIPIKPSSPRLLLNLVLAILIGGLLGVGFALLFELLDRRVRTEHDIQHGLSLPVLGALSLAPPRRRRWARFSKSPAIQPA</sequence>
<dbReference type="PANTHER" id="PTHR32309:SF13">
    <property type="entry name" value="FERRIC ENTEROBACTIN TRANSPORT PROTEIN FEPE"/>
    <property type="match status" value="1"/>
</dbReference>
<feature type="domain" description="Polysaccharide chain length determinant N-terminal" evidence="8">
    <location>
        <begin position="2"/>
        <end position="89"/>
    </location>
</feature>
<dbReference type="PANTHER" id="PTHR32309">
    <property type="entry name" value="TYROSINE-PROTEIN KINASE"/>
    <property type="match status" value="1"/>
</dbReference>
<gene>
    <name evidence="10" type="primary">epsF</name>
    <name evidence="10" type="ORF">N8I74_15090</name>
</gene>
<dbReference type="Pfam" id="PF13807">
    <property type="entry name" value="GNVR"/>
    <property type="match status" value="1"/>
</dbReference>
<keyword evidence="6" id="KW-0175">Coiled coil</keyword>
<dbReference type="InterPro" id="IPR050445">
    <property type="entry name" value="Bact_polysacc_biosynth/exp"/>
</dbReference>
<name>A0ABY6DJU1_9NEIS</name>
<dbReference type="InterPro" id="IPR017468">
    <property type="entry name" value="Chain_len_reg_EpsF"/>
</dbReference>
<organism evidence="10 11">
    <name type="scientific">Chitiniphilus purpureus</name>
    <dbReference type="NCBI Taxonomy" id="2981137"/>
    <lineage>
        <taxon>Bacteria</taxon>
        <taxon>Pseudomonadati</taxon>
        <taxon>Pseudomonadota</taxon>
        <taxon>Betaproteobacteria</taxon>
        <taxon>Neisseriales</taxon>
        <taxon>Chitinibacteraceae</taxon>
        <taxon>Chitiniphilus</taxon>
    </lineage>
</organism>
<feature type="coiled-coil region" evidence="6">
    <location>
        <begin position="173"/>
        <end position="200"/>
    </location>
</feature>
<evidence type="ECO:0000256" key="6">
    <source>
        <dbReference type="SAM" id="Coils"/>
    </source>
</evidence>
<reference evidence="10" key="1">
    <citation type="submission" date="2022-10" db="EMBL/GenBank/DDBJ databases">
        <title>Chitiniphilus purpureus sp. nov., a novel chitin-degrading bacterium isolated from crawfish pond sediment.</title>
        <authorList>
            <person name="Li K."/>
        </authorList>
    </citation>
    <scope>NUCLEOTIDE SEQUENCE</scope>
    <source>
        <strain evidence="10">CD1</strain>
    </source>
</reference>
<accession>A0ABY6DJU1</accession>
<evidence type="ECO:0000313" key="11">
    <source>
        <dbReference type="Proteomes" id="UP001061302"/>
    </source>
</evidence>
<feature type="transmembrane region" description="Helical" evidence="7">
    <location>
        <begin position="12"/>
        <end position="35"/>
    </location>
</feature>
<evidence type="ECO:0000256" key="2">
    <source>
        <dbReference type="ARBA" id="ARBA00022475"/>
    </source>
</evidence>
<dbReference type="RefSeq" id="WP_263123937.1">
    <property type="nucleotide sequence ID" value="NZ_CP106753.1"/>
</dbReference>
<evidence type="ECO:0000313" key="10">
    <source>
        <dbReference type="EMBL" id="UXY14635.1"/>
    </source>
</evidence>
<dbReference type="Pfam" id="PF02706">
    <property type="entry name" value="Wzz"/>
    <property type="match status" value="1"/>
</dbReference>
<feature type="transmembrane region" description="Helical" evidence="7">
    <location>
        <begin position="393"/>
        <end position="415"/>
    </location>
</feature>